<name>A0A543ASX3_9ACTN</name>
<accession>A0A543ASX3</accession>
<evidence type="ECO:0000313" key="2">
    <source>
        <dbReference type="Proteomes" id="UP000317043"/>
    </source>
</evidence>
<proteinExistence type="predicted"/>
<dbReference type="InParanoid" id="A0A543ASX3"/>
<sequence>MNPTEGQSSTTSETVHQWRHLAHRHQVGWGETLLIALNIHGLHSHRDAGEKVRLKVRPPEDEVYQLVVPTGVATSPFTVADSELRVDGTPVAAVTELRGDTAVSGYLRAGGRAATIHPFAGGDTDPQAAQSAYSRLLADLAITLPPGNTLADLDEVTVTASSYTDEKAALADLVTLRTAMFGLDMTARIGLLSSMVRSESALADLADRVAPFTLFLDADNHTEVDVDSTDSPDAARVLAAARGCGHDTSFTYTVGLEPLDVMRDRLLPLAQYTTVWPSLYILQSPDPTEPADHIAEPADRLDFFLQARTMLERIFAPTSLVPEPWRCYRGLWYREYAGEPLPGPWI</sequence>
<comment type="caution">
    <text evidence="1">The sequence shown here is derived from an EMBL/GenBank/DDBJ whole genome shotgun (WGS) entry which is preliminary data.</text>
</comment>
<dbReference type="OrthoDB" id="3806246at2"/>
<keyword evidence="2" id="KW-1185">Reference proteome</keyword>
<dbReference type="AlphaFoldDB" id="A0A543ASX3"/>
<organism evidence="1 2">
    <name type="scientific">Stackebrandtia endophytica</name>
    <dbReference type="NCBI Taxonomy" id="1496996"/>
    <lineage>
        <taxon>Bacteria</taxon>
        <taxon>Bacillati</taxon>
        <taxon>Actinomycetota</taxon>
        <taxon>Actinomycetes</taxon>
        <taxon>Glycomycetales</taxon>
        <taxon>Glycomycetaceae</taxon>
        <taxon>Stackebrandtia</taxon>
    </lineage>
</organism>
<dbReference type="RefSeq" id="WP_142035698.1">
    <property type="nucleotide sequence ID" value="NZ_JBHTGS010000001.1"/>
</dbReference>
<dbReference type="EMBL" id="VFOW01000001">
    <property type="protein sequence ID" value="TQL75595.1"/>
    <property type="molecule type" value="Genomic_DNA"/>
</dbReference>
<protein>
    <submittedName>
        <fullName evidence="1">Uncharacterized protein</fullName>
    </submittedName>
</protein>
<gene>
    <name evidence="1" type="ORF">FB566_1102</name>
</gene>
<reference evidence="1 2" key="1">
    <citation type="submission" date="2019-06" db="EMBL/GenBank/DDBJ databases">
        <title>Sequencing the genomes of 1000 actinobacteria strains.</title>
        <authorList>
            <person name="Klenk H.-P."/>
        </authorList>
    </citation>
    <scope>NUCLEOTIDE SEQUENCE [LARGE SCALE GENOMIC DNA]</scope>
    <source>
        <strain evidence="1 2">DSM 45928</strain>
    </source>
</reference>
<dbReference type="Proteomes" id="UP000317043">
    <property type="component" value="Unassembled WGS sequence"/>
</dbReference>
<evidence type="ECO:0000313" key="1">
    <source>
        <dbReference type="EMBL" id="TQL75595.1"/>
    </source>
</evidence>